<dbReference type="WBParaSite" id="TMUE_3000011851.1">
    <property type="protein sequence ID" value="TMUE_3000011851.1"/>
    <property type="gene ID" value="WBGene00301410"/>
</dbReference>
<evidence type="ECO:0000313" key="3">
    <source>
        <dbReference type="WBParaSite" id="TMUE_3000011851.1"/>
    </source>
</evidence>
<dbReference type="AlphaFoldDB" id="A0A5S6QWQ0"/>
<evidence type="ECO:0000256" key="1">
    <source>
        <dbReference type="SAM" id="MobiDB-lite"/>
    </source>
</evidence>
<dbReference type="Proteomes" id="UP000046395">
    <property type="component" value="Unassembled WGS sequence"/>
</dbReference>
<accession>A0A5S6QWQ0</accession>
<reference evidence="3" key="1">
    <citation type="submission" date="2019-12" db="UniProtKB">
        <authorList>
            <consortium name="WormBaseParasite"/>
        </authorList>
    </citation>
    <scope>IDENTIFICATION</scope>
</reference>
<proteinExistence type="predicted"/>
<protein>
    <submittedName>
        <fullName evidence="3">BHLH domain-containing protein</fullName>
    </submittedName>
</protein>
<feature type="compositionally biased region" description="Polar residues" evidence="1">
    <location>
        <begin position="24"/>
        <end position="36"/>
    </location>
</feature>
<sequence>MDVILGRGSSDHHVLNEGGKEVKSPSQVATSTSPTNHRVAREKAAQRQVTNLRRLVFALSPKVRLPLGKLRWPCCVRARVMEACQCFGRQISGRPGLPPLRGCGYIGWRTKPFGKYNYAPAGTVVAAVRSISSLGKHT</sequence>
<feature type="region of interest" description="Disordered" evidence="1">
    <location>
        <begin position="1"/>
        <end position="41"/>
    </location>
</feature>
<evidence type="ECO:0000313" key="2">
    <source>
        <dbReference type="Proteomes" id="UP000046395"/>
    </source>
</evidence>
<keyword evidence="2" id="KW-1185">Reference proteome</keyword>
<feature type="compositionally biased region" description="Basic and acidic residues" evidence="1">
    <location>
        <begin position="9"/>
        <end position="23"/>
    </location>
</feature>
<organism evidence="2 3">
    <name type="scientific">Trichuris muris</name>
    <name type="common">Mouse whipworm</name>
    <dbReference type="NCBI Taxonomy" id="70415"/>
    <lineage>
        <taxon>Eukaryota</taxon>
        <taxon>Metazoa</taxon>
        <taxon>Ecdysozoa</taxon>
        <taxon>Nematoda</taxon>
        <taxon>Enoplea</taxon>
        <taxon>Dorylaimia</taxon>
        <taxon>Trichinellida</taxon>
        <taxon>Trichuridae</taxon>
        <taxon>Trichuris</taxon>
    </lineage>
</organism>
<name>A0A5S6QWQ0_TRIMR</name>